<organism evidence="13 14">
    <name type="scientific">Diacronema lutheri</name>
    <name type="common">Unicellular marine alga</name>
    <name type="synonym">Monochrysis lutheri</name>
    <dbReference type="NCBI Taxonomy" id="2081491"/>
    <lineage>
        <taxon>Eukaryota</taxon>
        <taxon>Haptista</taxon>
        <taxon>Haptophyta</taxon>
        <taxon>Pavlovophyceae</taxon>
        <taxon>Pavlovales</taxon>
        <taxon>Pavlovaceae</taxon>
        <taxon>Diacronema</taxon>
    </lineage>
</organism>
<keyword evidence="7 9" id="KW-0131">Cell cycle</keyword>
<comment type="subunit">
    <text evidence="9">Component of the NDC80 complex.</text>
</comment>
<evidence type="ECO:0000256" key="1">
    <source>
        <dbReference type="ARBA" id="ARBA00004584"/>
    </source>
</evidence>
<dbReference type="PANTHER" id="PTHR14281:SF0">
    <property type="entry name" value="KINETOCHORE PROTEIN SPC25"/>
    <property type="match status" value="1"/>
</dbReference>
<keyword evidence="4 9" id="KW-0132">Cell division</keyword>
<gene>
    <name evidence="13" type="ORF">KFE25_014187</name>
</gene>
<comment type="function">
    <text evidence="9">Acts as a component of the essential kinetochore-associated NDC80 complex, which is required for chromosome segregation and spindle checkpoint activity.</text>
</comment>
<dbReference type="OMA" id="KNINEFW"/>
<comment type="subcellular location">
    <subcellularLocation>
        <location evidence="1">Chromosome</location>
        <location evidence="1">Centromere</location>
    </subcellularLocation>
    <subcellularLocation>
        <location evidence="9">Nucleus</location>
    </subcellularLocation>
    <subcellularLocation>
        <location evidence="9">Chromosome</location>
        <location evidence="9">Centromere</location>
        <location evidence="9">Kinetochore</location>
    </subcellularLocation>
</comment>
<dbReference type="Pfam" id="PF08234">
    <property type="entry name" value="Spindle_Spc25"/>
    <property type="match status" value="1"/>
</dbReference>
<evidence type="ECO:0000256" key="5">
    <source>
        <dbReference type="ARBA" id="ARBA00022776"/>
    </source>
</evidence>
<dbReference type="Gene3D" id="3.30.457.50">
    <property type="entry name" value="Chromosome segregation protein Spc25"/>
    <property type="match status" value="1"/>
</dbReference>
<evidence type="ECO:0000256" key="10">
    <source>
        <dbReference type="SAM" id="Coils"/>
    </source>
</evidence>
<evidence type="ECO:0000256" key="6">
    <source>
        <dbReference type="ARBA" id="ARBA00023054"/>
    </source>
</evidence>
<dbReference type="Pfam" id="PF00969">
    <property type="entry name" value="MHC_II_beta"/>
    <property type="match status" value="1"/>
</dbReference>
<keyword evidence="5 9" id="KW-0498">Mitosis</keyword>
<dbReference type="GO" id="GO:0019882">
    <property type="term" value="P:antigen processing and presentation"/>
    <property type="evidence" value="ECO:0007669"/>
    <property type="project" value="InterPro"/>
</dbReference>
<keyword evidence="14" id="KW-1185">Reference proteome</keyword>
<evidence type="ECO:0000313" key="14">
    <source>
        <dbReference type="Proteomes" id="UP000751190"/>
    </source>
</evidence>
<dbReference type="FunFam" id="3.30.457.50:FF:000001">
    <property type="entry name" value="Probable kinetochore protein spc25"/>
    <property type="match status" value="1"/>
</dbReference>
<evidence type="ECO:0000259" key="12">
    <source>
        <dbReference type="Pfam" id="PF08234"/>
    </source>
</evidence>
<feature type="domain" description="MHC class II beta chain N-terminal" evidence="11">
    <location>
        <begin position="21"/>
        <end position="56"/>
    </location>
</feature>
<sequence>MSIPEAELGAVAAELDAWVVSKVATFDALTEGHRSAIEALNENSSLLAQQQAELDEALGRRSDAAKHAQRVASRLSAQLEQLNLEQQQLPAKRAQVEREIEHESHSLATLERAIAEQEVASERRAAELAKGTSMYKRWLGLTFERVGDDRLRLDLTHVDPSLPERSFSFEVFVDANNLYHVSNCSPPLPGLPLLVSRLNETNNFAEFVRTVRRKFQESVPGREGAPPTITQP</sequence>
<evidence type="ECO:0000256" key="4">
    <source>
        <dbReference type="ARBA" id="ARBA00022618"/>
    </source>
</evidence>
<evidence type="ECO:0000256" key="8">
    <source>
        <dbReference type="ARBA" id="ARBA00023328"/>
    </source>
</evidence>
<dbReference type="GO" id="GO:0051301">
    <property type="term" value="P:cell division"/>
    <property type="evidence" value="ECO:0007669"/>
    <property type="project" value="UniProtKB-UniRule"/>
</dbReference>
<dbReference type="CDD" id="cd23784">
    <property type="entry name" value="RWD_Spc25"/>
    <property type="match status" value="1"/>
</dbReference>
<evidence type="ECO:0000256" key="3">
    <source>
        <dbReference type="ARBA" id="ARBA00022454"/>
    </source>
</evidence>
<evidence type="ECO:0000313" key="13">
    <source>
        <dbReference type="EMBL" id="KAG8460042.1"/>
    </source>
</evidence>
<dbReference type="InterPro" id="IPR000353">
    <property type="entry name" value="MHC_II_b_N"/>
</dbReference>
<feature type="coiled-coil region" evidence="10">
    <location>
        <begin position="65"/>
        <end position="113"/>
    </location>
</feature>
<dbReference type="PANTHER" id="PTHR14281">
    <property type="entry name" value="KINETOCHORE PROTEIN SPC25-RELATED"/>
    <property type="match status" value="1"/>
</dbReference>
<dbReference type="InterPro" id="IPR013255">
    <property type="entry name" value="Spc25_C"/>
</dbReference>
<dbReference type="GO" id="GO:0042613">
    <property type="term" value="C:MHC class II protein complex"/>
    <property type="evidence" value="ECO:0007669"/>
    <property type="project" value="InterPro"/>
</dbReference>
<keyword evidence="9" id="KW-0995">Kinetochore</keyword>
<evidence type="ECO:0000256" key="2">
    <source>
        <dbReference type="ARBA" id="ARBA00006379"/>
    </source>
</evidence>
<keyword evidence="6 10" id="KW-0175">Coiled coil</keyword>
<name>A0A8J6C2Q6_DIALT</name>
<comment type="caution">
    <text evidence="13">The sequence shown here is derived from an EMBL/GenBank/DDBJ whole genome shotgun (WGS) entry which is preliminary data.</text>
</comment>
<keyword evidence="3 9" id="KW-0158">Chromosome</keyword>
<evidence type="ECO:0000256" key="9">
    <source>
        <dbReference type="RuleBase" id="RU367150"/>
    </source>
</evidence>
<evidence type="ECO:0000256" key="7">
    <source>
        <dbReference type="ARBA" id="ARBA00023306"/>
    </source>
</evidence>
<dbReference type="InterPro" id="IPR045143">
    <property type="entry name" value="Spc25"/>
</dbReference>
<protein>
    <recommendedName>
        <fullName evidence="9">Kinetochore protein SPC25</fullName>
    </recommendedName>
</protein>
<reference evidence="13" key="1">
    <citation type="submission" date="2021-05" db="EMBL/GenBank/DDBJ databases">
        <title>The genome of the haptophyte Pavlova lutheri (Diacronema luteri, Pavlovales) - a model for lipid biosynthesis in eukaryotic algae.</title>
        <authorList>
            <person name="Hulatt C.J."/>
            <person name="Posewitz M.C."/>
        </authorList>
    </citation>
    <scope>NUCLEOTIDE SEQUENCE</scope>
    <source>
        <strain evidence="13">NIVA-4/92</strain>
    </source>
</reference>
<dbReference type="OrthoDB" id="6353017at2759"/>
<dbReference type="GO" id="GO:0005634">
    <property type="term" value="C:nucleus"/>
    <property type="evidence" value="ECO:0007669"/>
    <property type="project" value="UniProtKB-SubCell"/>
</dbReference>
<dbReference type="AlphaFoldDB" id="A0A8J6C2Q6"/>
<feature type="domain" description="Chromosome segregation protein Spc25 C-terminal" evidence="12">
    <location>
        <begin position="146"/>
        <end position="216"/>
    </location>
</feature>
<dbReference type="GO" id="GO:0007059">
    <property type="term" value="P:chromosome segregation"/>
    <property type="evidence" value="ECO:0007669"/>
    <property type="project" value="InterPro"/>
</dbReference>
<dbReference type="EMBL" id="JAGTXO010000035">
    <property type="protein sequence ID" value="KAG8460042.1"/>
    <property type="molecule type" value="Genomic_DNA"/>
</dbReference>
<dbReference type="GO" id="GO:0006955">
    <property type="term" value="P:immune response"/>
    <property type="evidence" value="ECO:0007669"/>
    <property type="project" value="InterPro"/>
</dbReference>
<evidence type="ECO:0000259" key="11">
    <source>
        <dbReference type="Pfam" id="PF00969"/>
    </source>
</evidence>
<proteinExistence type="inferred from homology"/>
<accession>A0A8J6C2Q6</accession>
<comment type="similarity">
    <text evidence="2 9">Belongs to the SPC25 family.</text>
</comment>
<keyword evidence="9" id="KW-0539">Nucleus</keyword>
<dbReference type="GO" id="GO:0031262">
    <property type="term" value="C:Ndc80 complex"/>
    <property type="evidence" value="ECO:0007669"/>
    <property type="project" value="InterPro"/>
</dbReference>
<dbReference type="Proteomes" id="UP000751190">
    <property type="component" value="Unassembled WGS sequence"/>
</dbReference>
<keyword evidence="8 9" id="KW-0137">Centromere</keyword>